<dbReference type="GO" id="GO:0031146">
    <property type="term" value="P:SCF-dependent proteasomal ubiquitin-dependent protein catabolic process"/>
    <property type="evidence" value="ECO:0007669"/>
    <property type="project" value="TreeGrafter"/>
</dbReference>
<dbReference type="PANTHER" id="PTHR13318">
    <property type="entry name" value="PARTNER OF PAIRED, ISOFORM B-RELATED"/>
    <property type="match status" value="1"/>
</dbReference>
<evidence type="ECO:0000259" key="1">
    <source>
        <dbReference type="Pfam" id="PF12937"/>
    </source>
</evidence>
<evidence type="ECO:0000259" key="2">
    <source>
        <dbReference type="Pfam" id="PF25372"/>
    </source>
</evidence>
<dbReference type="PANTHER" id="PTHR13318:SF152">
    <property type="entry name" value="F-BOX_LRR-REPEAT PROTEIN 4"/>
    <property type="match status" value="1"/>
</dbReference>
<accession>A0AAV6LW01</accession>
<dbReference type="SMART" id="SM00367">
    <property type="entry name" value="LRR_CC"/>
    <property type="match status" value="4"/>
</dbReference>
<dbReference type="FunFam" id="3.80.10.10:FF:000925">
    <property type="entry name" value="F-box protein At5g67140"/>
    <property type="match status" value="1"/>
</dbReference>
<dbReference type="Pfam" id="PF12937">
    <property type="entry name" value="F-box-like"/>
    <property type="match status" value="1"/>
</dbReference>
<dbReference type="AlphaFoldDB" id="A0AAV6LW01"/>
<keyword evidence="4" id="KW-1185">Reference proteome</keyword>
<dbReference type="InterPro" id="IPR006553">
    <property type="entry name" value="Leu-rich_rpt_Cys-con_subtyp"/>
</dbReference>
<dbReference type="EMBL" id="JAGKQH010000020">
    <property type="protein sequence ID" value="KAG6571264.1"/>
    <property type="molecule type" value="Genomic_DNA"/>
</dbReference>
<evidence type="ECO:0000313" key="3">
    <source>
        <dbReference type="EMBL" id="KAG6571264.1"/>
    </source>
</evidence>
<feature type="non-terminal residue" evidence="3">
    <location>
        <position position="1"/>
    </location>
</feature>
<dbReference type="Proteomes" id="UP000685013">
    <property type="component" value="Chromosome 20"/>
</dbReference>
<dbReference type="InterPro" id="IPR001810">
    <property type="entry name" value="F-box_dom"/>
</dbReference>
<evidence type="ECO:0000313" key="4">
    <source>
        <dbReference type="Proteomes" id="UP000685013"/>
    </source>
</evidence>
<feature type="domain" description="F-box" evidence="1">
    <location>
        <begin position="48"/>
        <end position="81"/>
    </location>
</feature>
<feature type="domain" description="F-box/LRR-repeat protein 15-like leucin rich repeat" evidence="2">
    <location>
        <begin position="122"/>
        <end position="245"/>
    </location>
</feature>
<gene>
    <name evidence="3" type="ORF">SDJN03_30179</name>
</gene>
<comment type="caution">
    <text evidence="3">The sequence shown here is derived from an EMBL/GenBank/DDBJ whole genome shotgun (WGS) entry which is preliminary data.</text>
</comment>
<dbReference type="Pfam" id="PF25372">
    <property type="entry name" value="DUF7885"/>
    <property type="match status" value="1"/>
</dbReference>
<proteinExistence type="predicted"/>
<name>A0AAV6LW01_9ROSI</name>
<sequence length="264" mass="29423">METDKSYLNILDIFGDFFFQIDVRRGEGRRRMDSAAVWAVGMESEPEIDRLPIDLLAHIFAMITSFTDLAQACGVCRKWKEGVKLSLGRKESLSFAGWKMDDDSTARLIRHAYSLRDLDISRSRWGNQITDHGLHQISLANCIPNLTSISLWGMAGITDKGVVQLISRANSLQNLNVGGTFVTDVSLLAIADNCPNLKSIVLWSCRHVTESGLLILVSKCRKLESINVWGMRVPVDCFIGLVAISPSLQIKSRSLLLNSMWPVV</sequence>
<dbReference type="CDD" id="cd09917">
    <property type="entry name" value="F-box_SF"/>
    <property type="match status" value="1"/>
</dbReference>
<protein>
    <submittedName>
        <fullName evidence="3">F-box protein</fullName>
    </submittedName>
</protein>
<dbReference type="InterPro" id="IPR057207">
    <property type="entry name" value="FBXL15_LRR"/>
</dbReference>
<reference evidence="3 4" key="1">
    <citation type="journal article" date="2021" name="Hortic Res">
        <title>The domestication of Cucurbita argyrosperma as revealed by the genome of its wild relative.</title>
        <authorList>
            <person name="Barrera-Redondo J."/>
            <person name="Sanchez-de la Vega G."/>
            <person name="Aguirre-Liguori J.A."/>
            <person name="Castellanos-Morales G."/>
            <person name="Gutierrez-Guerrero Y.T."/>
            <person name="Aguirre-Dugua X."/>
            <person name="Aguirre-Planter E."/>
            <person name="Tenaillon M.I."/>
            <person name="Lira-Saade R."/>
            <person name="Eguiarte L.E."/>
        </authorList>
    </citation>
    <scope>NUCLEOTIDE SEQUENCE [LARGE SCALE GENOMIC DNA]</scope>
    <source>
        <strain evidence="3">JBR-2021</strain>
    </source>
</reference>
<dbReference type="GO" id="GO:0019005">
    <property type="term" value="C:SCF ubiquitin ligase complex"/>
    <property type="evidence" value="ECO:0007669"/>
    <property type="project" value="TreeGrafter"/>
</dbReference>
<organism evidence="3 4">
    <name type="scientific">Cucurbita argyrosperma subsp. sororia</name>
    <dbReference type="NCBI Taxonomy" id="37648"/>
    <lineage>
        <taxon>Eukaryota</taxon>
        <taxon>Viridiplantae</taxon>
        <taxon>Streptophyta</taxon>
        <taxon>Embryophyta</taxon>
        <taxon>Tracheophyta</taxon>
        <taxon>Spermatophyta</taxon>
        <taxon>Magnoliopsida</taxon>
        <taxon>eudicotyledons</taxon>
        <taxon>Gunneridae</taxon>
        <taxon>Pentapetalae</taxon>
        <taxon>rosids</taxon>
        <taxon>fabids</taxon>
        <taxon>Cucurbitales</taxon>
        <taxon>Cucurbitaceae</taxon>
        <taxon>Cucurbiteae</taxon>
        <taxon>Cucurbita</taxon>
    </lineage>
</organism>